<keyword evidence="7 9" id="KW-1133">Transmembrane helix</keyword>
<organism evidence="13 14">
    <name type="scientific">Ramlibacter cellulosilyticus</name>
    <dbReference type="NCBI Taxonomy" id="2764187"/>
    <lineage>
        <taxon>Bacteria</taxon>
        <taxon>Pseudomonadati</taxon>
        <taxon>Pseudomonadota</taxon>
        <taxon>Betaproteobacteria</taxon>
        <taxon>Burkholderiales</taxon>
        <taxon>Comamonadaceae</taxon>
        <taxon>Ramlibacter</taxon>
    </lineage>
</organism>
<dbReference type="PANTHER" id="PTHR30386:SF17">
    <property type="entry name" value="ALKALINE PROTEASE SECRETION PROTEIN APRE"/>
    <property type="match status" value="1"/>
</dbReference>
<keyword evidence="4 9" id="KW-1003">Cell membrane</keyword>
<evidence type="ECO:0000256" key="4">
    <source>
        <dbReference type="ARBA" id="ARBA00022475"/>
    </source>
</evidence>
<dbReference type="PRINTS" id="PR01490">
    <property type="entry name" value="RTXTOXIND"/>
</dbReference>
<keyword evidence="8 9" id="KW-0472">Membrane</keyword>
<evidence type="ECO:0000256" key="10">
    <source>
        <dbReference type="SAM" id="Coils"/>
    </source>
</evidence>
<keyword evidence="10" id="KW-0175">Coiled coil</keyword>
<accession>A0A923SD74</accession>
<dbReference type="Gene3D" id="2.40.30.170">
    <property type="match status" value="1"/>
</dbReference>
<reference evidence="13" key="1">
    <citation type="submission" date="2020-08" db="EMBL/GenBank/DDBJ databases">
        <title>Ramlibacter sp. USB13 16S ribosomal RNA gene genome sequencing and assembly.</title>
        <authorList>
            <person name="Kang M."/>
        </authorList>
    </citation>
    <scope>NUCLEOTIDE SEQUENCE</scope>
    <source>
        <strain evidence="13">USB13</strain>
    </source>
</reference>
<dbReference type="EMBL" id="JACORT010000011">
    <property type="protein sequence ID" value="MBC5785619.1"/>
    <property type="molecule type" value="Genomic_DNA"/>
</dbReference>
<evidence type="ECO:0000256" key="9">
    <source>
        <dbReference type="RuleBase" id="RU365093"/>
    </source>
</evidence>
<sequence>MSAMEQLQQDNRKLVRLGVGVLAASFGVFGLWAAFAPLDEGVQAPAVVQTEAKRKPIQHPVTAVITKVYVKEGEVVRAGAPLVQLDDSQVAANFLAAQSQYLALKAAESRLAAESARTNDIAFHPELLQGDNAAAAKEYIERERKLFATRRAALAADVSVLEQSVQSAREQEKAYAAQLKGRKAQQELVEQQIKSTRELAAAGFVSKTKLLEEERMMVEVASQVSELTANLDRSRANITELTLRIAQRQREFAREVEASAADVRKELGALRERLAGAGAELKRTRIVSPTDGTVVGLAIQAQGAVVVEGTKIMDIVPQHEGLLIEAQVPTDVVDRVHAGLPADVRFTGFPDLPFLAVEGRVLSVSADRIEQQGERPAHFLARVEITPEGWKKLGDRKLQPGMGADVLIKTGERSLLAYLLKPLVRRTAGAMTEH</sequence>
<comment type="caution">
    <text evidence="13">The sequence shown here is derived from an EMBL/GenBank/DDBJ whole genome shotgun (WGS) entry which is preliminary data.</text>
</comment>
<keyword evidence="3 9" id="KW-0813">Transport</keyword>
<dbReference type="Pfam" id="PF25994">
    <property type="entry name" value="HH_AprE"/>
    <property type="match status" value="1"/>
</dbReference>
<dbReference type="SUPFAM" id="SSF111369">
    <property type="entry name" value="HlyD-like secretion proteins"/>
    <property type="match status" value="1"/>
</dbReference>
<dbReference type="InterPro" id="IPR050739">
    <property type="entry name" value="MFP"/>
</dbReference>
<comment type="similarity">
    <text evidence="2 9">Belongs to the membrane fusion protein (MFP) (TC 8.A.1) family.</text>
</comment>
<feature type="transmembrane region" description="Helical" evidence="9">
    <location>
        <begin position="14"/>
        <end position="35"/>
    </location>
</feature>
<evidence type="ECO:0000256" key="7">
    <source>
        <dbReference type="ARBA" id="ARBA00022989"/>
    </source>
</evidence>
<dbReference type="Pfam" id="PF26002">
    <property type="entry name" value="Beta-barrel_AprE"/>
    <property type="match status" value="1"/>
</dbReference>
<dbReference type="AlphaFoldDB" id="A0A923SD74"/>
<evidence type="ECO:0000256" key="5">
    <source>
        <dbReference type="ARBA" id="ARBA00022519"/>
    </source>
</evidence>
<comment type="subcellular location">
    <subcellularLocation>
        <location evidence="1 9">Cell inner membrane</location>
        <topology evidence="1 9">Single-pass membrane protein</topology>
    </subcellularLocation>
</comment>
<dbReference type="PROSITE" id="PS00543">
    <property type="entry name" value="HLYD_FAMILY"/>
    <property type="match status" value="1"/>
</dbReference>
<dbReference type="InterPro" id="IPR006144">
    <property type="entry name" value="Secretion_HlyD_CS"/>
</dbReference>
<evidence type="ECO:0000256" key="3">
    <source>
        <dbReference type="ARBA" id="ARBA00022448"/>
    </source>
</evidence>
<dbReference type="InterPro" id="IPR010129">
    <property type="entry name" value="T1SS_HlyD"/>
</dbReference>
<proteinExistence type="inferred from homology"/>
<dbReference type="GO" id="GO:0009306">
    <property type="term" value="P:protein secretion"/>
    <property type="evidence" value="ECO:0007669"/>
    <property type="project" value="InterPro"/>
</dbReference>
<dbReference type="Gene3D" id="2.40.50.100">
    <property type="match status" value="1"/>
</dbReference>
<keyword evidence="5 9" id="KW-0997">Cell inner membrane</keyword>
<gene>
    <name evidence="13" type="ORF">H8N03_21945</name>
</gene>
<dbReference type="GO" id="GO:0005886">
    <property type="term" value="C:plasma membrane"/>
    <property type="evidence" value="ECO:0007669"/>
    <property type="project" value="UniProtKB-SubCell"/>
</dbReference>
<dbReference type="PANTHER" id="PTHR30386">
    <property type="entry name" value="MEMBRANE FUSION SUBUNIT OF EMRAB-TOLC MULTIDRUG EFFLUX PUMP"/>
    <property type="match status" value="1"/>
</dbReference>
<evidence type="ECO:0000313" key="14">
    <source>
        <dbReference type="Proteomes" id="UP000608513"/>
    </source>
</evidence>
<evidence type="ECO:0000256" key="1">
    <source>
        <dbReference type="ARBA" id="ARBA00004377"/>
    </source>
</evidence>
<protein>
    <recommendedName>
        <fullName evidence="9">Membrane fusion protein (MFP) family protein</fullName>
    </recommendedName>
</protein>
<feature type="domain" description="AprE-like long alpha-helical hairpin" evidence="11">
    <location>
        <begin position="91"/>
        <end position="278"/>
    </location>
</feature>
<name>A0A923SD74_9BURK</name>
<evidence type="ECO:0000256" key="2">
    <source>
        <dbReference type="ARBA" id="ARBA00009477"/>
    </source>
</evidence>
<dbReference type="InterPro" id="IPR058781">
    <property type="entry name" value="HH_AprE-like"/>
</dbReference>
<evidence type="ECO:0000256" key="6">
    <source>
        <dbReference type="ARBA" id="ARBA00022692"/>
    </source>
</evidence>
<dbReference type="InterPro" id="IPR058982">
    <property type="entry name" value="Beta-barrel_AprE"/>
</dbReference>
<evidence type="ECO:0000256" key="8">
    <source>
        <dbReference type="ARBA" id="ARBA00023136"/>
    </source>
</evidence>
<evidence type="ECO:0000313" key="13">
    <source>
        <dbReference type="EMBL" id="MBC5785619.1"/>
    </source>
</evidence>
<dbReference type="NCBIfam" id="TIGR01843">
    <property type="entry name" value="type_I_hlyD"/>
    <property type="match status" value="1"/>
</dbReference>
<evidence type="ECO:0000259" key="12">
    <source>
        <dbReference type="Pfam" id="PF26002"/>
    </source>
</evidence>
<keyword evidence="14" id="KW-1185">Reference proteome</keyword>
<evidence type="ECO:0000259" key="11">
    <source>
        <dbReference type="Pfam" id="PF25994"/>
    </source>
</evidence>
<dbReference type="Proteomes" id="UP000608513">
    <property type="component" value="Unassembled WGS sequence"/>
</dbReference>
<dbReference type="RefSeq" id="WP_187078365.1">
    <property type="nucleotide sequence ID" value="NZ_JACORT010000011.1"/>
</dbReference>
<feature type="domain" description="AprE-like beta-barrel" evidence="12">
    <location>
        <begin position="322"/>
        <end position="411"/>
    </location>
</feature>
<feature type="coiled-coil region" evidence="10">
    <location>
        <begin position="224"/>
        <end position="273"/>
    </location>
</feature>
<keyword evidence="6 9" id="KW-0812">Transmembrane</keyword>